<evidence type="ECO:0000259" key="1">
    <source>
        <dbReference type="PROSITE" id="PS50011"/>
    </source>
</evidence>
<dbReference type="OrthoDB" id="10252171at2759"/>
<sequence>MARIPGLVLDSKLRTIFVPDSNETVRTYEESDPTARRRLVSRMEHWKRQKKTGRGGCGSVCLEQCIKGRRETDLRAVQKIETTRQFASIGYLQEEAVAKFSHSRYDRCFVKSFGWYEIPDALFIVMEHLELDDLWHYLRDRPPLPITEARESAHQILEGLLMMHENEFTHRDL</sequence>
<dbReference type="Pfam" id="PF00069">
    <property type="entry name" value="Pkinase"/>
    <property type="match status" value="1"/>
</dbReference>
<gene>
    <name evidence="2" type="ORF">PENVUL_c012G02461</name>
</gene>
<protein>
    <recommendedName>
        <fullName evidence="1">Protein kinase domain-containing protein</fullName>
    </recommendedName>
</protein>
<reference evidence="3" key="1">
    <citation type="journal article" date="2017" name="Nat. Microbiol.">
        <title>Global analysis of biosynthetic gene clusters reveals vast potential of secondary metabolite production in Penicillium species.</title>
        <authorList>
            <person name="Nielsen J.C."/>
            <person name="Grijseels S."/>
            <person name="Prigent S."/>
            <person name="Ji B."/>
            <person name="Dainat J."/>
            <person name="Nielsen K.F."/>
            <person name="Frisvad J.C."/>
            <person name="Workman M."/>
            <person name="Nielsen J."/>
        </authorList>
    </citation>
    <scope>NUCLEOTIDE SEQUENCE [LARGE SCALE GENOMIC DNA]</scope>
    <source>
        <strain evidence="3">IBT 29486</strain>
    </source>
</reference>
<evidence type="ECO:0000313" key="2">
    <source>
        <dbReference type="EMBL" id="OQE07654.1"/>
    </source>
</evidence>
<dbReference type="Proteomes" id="UP000191518">
    <property type="component" value="Unassembled WGS sequence"/>
</dbReference>
<dbReference type="PROSITE" id="PS50011">
    <property type="entry name" value="PROTEIN_KINASE_DOM"/>
    <property type="match status" value="1"/>
</dbReference>
<dbReference type="EMBL" id="MDYP01000012">
    <property type="protein sequence ID" value="OQE07654.1"/>
    <property type="molecule type" value="Genomic_DNA"/>
</dbReference>
<organism evidence="2 3">
    <name type="scientific">Penicillium vulpinum</name>
    <dbReference type="NCBI Taxonomy" id="29845"/>
    <lineage>
        <taxon>Eukaryota</taxon>
        <taxon>Fungi</taxon>
        <taxon>Dikarya</taxon>
        <taxon>Ascomycota</taxon>
        <taxon>Pezizomycotina</taxon>
        <taxon>Eurotiomycetes</taxon>
        <taxon>Eurotiomycetidae</taxon>
        <taxon>Eurotiales</taxon>
        <taxon>Aspergillaceae</taxon>
        <taxon>Penicillium</taxon>
    </lineage>
</organism>
<keyword evidence="3" id="KW-1185">Reference proteome</keyword>
<dbReference type="GO" id="GO:0005524">
    <property type="term" value="F:ATP binding"/>
    <property type="evidence" value="ECO:0007669"/>
    <property type="project" value="InterPro"/>
</dbReference>
<dbReference type="STRING" id="29845.A0A1V6S1N5"/>
<dbReference type="InterPro" id="IPR011009">
    <property type="entry name" value="Kinase-like_dom_sf"/>
</dbReference>
<dbReference type="InterPro" id="IPR053235">
    <property type="entry name" value="Ser_Thr_kinase"/>
</dbReference>
<dbReference type="Gene3D" id="1.10.510.10">
    <property type="entry name" value="Transferase(Phosphotransferase) domain 1"/>
    <property type="match status" value="1"/>
</dbReference>
<comment type="caution">
    <text evidence="2">The sequence shown here is derived from an EMBL/GenBank/DDBJ whole genome shotgun (WGS) entry which is preliminary data.</text>
</comment>
<dbReference type="AlphaFoldDB" id="A0A1V6S1N5"/>
<dbReference type="InterPro" id="IPR000719">
    <property type="entry name" value="Prot_kinase_dom"/>
</dbReference>
<accession>A0A1V6S1N5</accession>
<dbReference type="PANTHER" id="PTHR24361">
    <property type="entry name" value="MITOGEN-ACTIVATED KINASE KINASE KINASE"/>
    <property type="match status" value="1"/>
</dbReference>
<proteinExistence type="predicted"/>
<dbReference type="GO" id="GO:0005737">
    <property type="term" value="C:cytoplasm"/>
    <property type="evidence" value="ECO:0007669"/>
    <property type="project" value="TreeGrafter"/>
</dbReference>
<evidence type="ECO:0000313" key="3">
    <source>
        <dbReference type="Proteomes" id="UP000191518"/>
    </source>
</evidence>
<name>A0A1V6S1N5_9EURO</name>
<dbReference type="GO" id="GO:0004674">
    <property type="term" value="F:protein serine/threonine kinase activity"/>
    <property type="evidence" value="ECO:0007669"/>
    <property type="project" value="TreeGrafter"/>
</dbReference>
<feature type="domain" description="Protein kinase" evidence="1">
    <location>
        <begin position="46"/>
        <end position="173"/>
    </location>
</feature>
<dbReference type="SUPFAM" id="SSF56112">
    <property type="entry name" value="Protein kinase-like (PK-like)"/>
    <property type="match status" value="1"/>
</dbReference>